<feature type="domain" description="Ras-GEF" evidence="18">
    <location>
        <begin position="249"/>
        <end position="482"/>
    </location>
</feature>
<dbReference type="InterPro" id="IPR000651">
    <property type="entry name" value="Ras-like_Gua-exchang_fac_N"/>
</dbReference>
<evidence type="ECO:0000313" key="22">
    <source>
        <dbReference type="Ensembl" id="ENSAMXP00000038657.1"/>
    </source>
</evidence>
<dbReference type="InParanoid" id="A0A3B1J8P3"/>
<evidence type="ECO:0000256" key="13">
    <source>
        <dbReference type="ARBA" id="ARBA00023018"/>
    </source>
</evidence>
<sequence length="693" mass="79103">MCLLGLLTKGERIEDQARQSHTAEEAEQTEKVEGGGKGSACPAHRHHQLFIINQDPHQLRNCKSRHLQSDKEGSKRGVENRVGETRAEGARERARQSMEERMASVSSDQSASVDELVEACIKAFDDEGELKDPSPVRMFLMMHPWYLSSTDLAKKLLHKSQEENCTAARQSQICHLIKYWMGEFPAEFDLNPELAEQIRCLKELLEQNGDVRRSLLIDIDSVPSYEWKRQISSVVQKKSKMSLLFDHLDASTLAEHLTYMEYKSFCKILFQDYHSFVMHGAPVDNPILQRFITLFNSVSQWIQMMVLSKPTAQQRATVITDFITVAQKLLELQNFNTLMAVVGGLSSSSISRLKETRALIGSDAQKLFDRLVELVTSYGNYNNYRQRFSECTGFRFPILAVHLKDLIAVHVALPDWADPEKSRVNLTKTQQLYTILQELALIQSTPPDIDANPDLLSLLIVSLDQYHTDEEIYQLSLQREPRSLRLSASTSKTQSPLIEQWASSVKPKADPVIINKHIEKMVESVFTNFDTDEDGYISQKEFETIRNNFPYLSKFGDLDHNQDGRISREEMVQYFNKASSLLNCKMGFVHTFAAMNCIKPTVCQHCSGIIWGFNKKRYKCKVCGVSCHKDCRSRLAIECRKRTKSVSLDSPIPQISRSLSFPPPNRHKTIPECAVIIEETKENVDDEVFDEHL</sequence>
<keyword evidence="6" id="KW-0771">Synaptosome</keyword>
<accession>A0A3B1J8P3</accession>
<evidence type="ECO:0000259" key="21">
    <source>
        <dbReference type="PROSITE" id="PS50222"/>
    </source>
</evidence>
<dbReference type="PANTHER" id="PTHR23113:SF16">
    <property type="entry name" value="RAS GUANYL-RELEASING PROTEIN 2"/>
    <property type="match status" value="1"/>
</dbReference>
<dbReference type="AlphaFoldDB" id="A0A3B1J8P3"/>
<dbReference type="PROSITE" id="PS00479">
    <property type="entry name" value="ZF_DAG_PE_1"/>
    <property type="match status" value="1"/>
</dbReference>
<keyword evidence="12" id="KW-0106">Calcium</keyword>
<keyword evidence="4" id="KW-1003">Cell membrane</keyword>
<feature type="region of interest" description="Disordered" evidence="17">
    <location>
        <begin position="14"/>
        <end position="42"/>
    </location>
</feature>
<feature type="domain" description="N-terminal Ras-GEF" evidence="20">
    <location>
        <begin position="104"/>
        <end position="227"/>
    </location>
</feature>
<dbReference type="FunFam" id="1.10.840.10:FF:000003">
    <property type="entry name" value="Ras guanyl-releasing protein 3 isoform 1"/>
    <property type="match status" value="1"/>
</dbReference>
<evidence type="ECO:0000256" key="5">
    <source>
        <dbReference type="ARBA" id="ARBA00022490"/>
    </source>
</evidence>
<keyword evidence="10" id="KW-0863">Zinc-finger</keyword>
<feature type="domain" description="EF-hand" evidence="21">
    <location>
        <begin position="555"/>
        <end position="581"/>
    </location>
</feature>
<dbReference type="GO" id="GO:0043005">
    <property type="term" value="C:neuron projection"/>
    <property type="evidence" value="ECO:0007669"/>
    <property type="project" value="UniProtKB-KW"/>
</dbReference>
<feature type="domain" description="EF-hand" evidence="21">
    <location>
        <begin position="517"/>
        <end position="552"/>
    </location>
</feature>
<evidence type="ECO:0000259" key="20">
    <source>
        <dbReference type="PROSITE" id="PS50212"/>
    </source>
</evidence>
<dbReference type="SMART" id="SM00229">
    <property type="entry name" value="RasGEFN"/>
    <property type="match status" value="1"/>
</dbReference>
<dbReference type="InterPro" id="IPR023578">
    <property type="entry name" value="Ras_GEF_dom_sf"/>
</dbReference>
<reference evidence="23" key="1">
    <citation type="submission" date="2013-03" db="EMBL/GenBank/DDBJ databases">
        <authorList>
            <person name="Jeffery W."/>
            <person name="Warren W."/>
            <person name="Wilson R.K."/>
        </authorList>
    </citation>
    <scope>NUCLEOTIDE SEQUENCE</scope>
    <source>
        <strain evidence="23">female</strain>
    </source>
</reference>
<dbReference type="Gene3D" id="1.10.238.10">
    <property type="entry name" value="EF-hand"/>
    <property type="match status" value="1"/>
</dbReference>
<dbReference type="SMART" id="SM00147">
    <property type="entry name" value="RasGEF"/>
    <property type="match status" value="1"/>
</dbReference>
<evidence type="ECO:0000259" key="19">
    <source>
        <dbReference type="PROSITE" id="PS50081"/>
    </source>
</evidence>
<dbReference type="PROSITE" id="PS50212">
    <property type="entry name" value="RASGEF_NTER"/>
    <property type="match status" value="1"/>
</dbReference>
<evidence type="ECO:0000256" key="3">
    <source>
        <dbReference type="ARBA" id="ARBA00009566"/>
    </source>
</evidence>
<feature type="compositionally biased region" description="Basic and acidic residues" evidence="17">
    <location>
        <begin position="14"/>
        <end position="34"/>
    </location>
</feature>
<evidence type="ECO:0000256" key="9">
    <source>
        <dbReference type="ARBA" id="ARBA00022737"/>
    </source>
</evidence>
<evidence type="ECO:0000256" key="7">
    <source>
        <dbReference type="ARBA" id="ARBA00022658"/>
    </source>
</evidence>
<protein>
    <submittedName>
        <fullName evidence="22">RAS guanyl releasing protein 2</fullName>
    </submittedName>
</protein>
<dbReference type="Gene3D" id="1.10.840.10">
    <property type="entry name" value="Ras guanine-nucleotide exchange factors catalytic domain"/>
    <property type="match status" value="1"/>
</dbReference>
<evidence type="ECO:0000256" key="4">
    <source>
        <dbReference type="ARBA" id="ARBA00022475"/>
    </source>
</evidence>
<dbReference type="PROSITE" id="PS50081">
    <property type="entry name" value="ZF_DAG_PE_2"/>
    <property type="match status" value="1"/>
</dbReference>
<dbReference type="GeneTree" id="ENSGT00940000160483"/>
<keyword evidence="23" id="KW-1185">Reference proteome</keyword>
<keyword evidence="5" id="KW-0963">Cytoplasm</keyword>
<dbReference type="Pfam" id="PF00130">
    <property type="entry name" value="C1_1"/>
    <property type="match status" value="1"/>
</dbReference>
<evidence type="ECO:0000256" key="17">
    <source>
        <dbReference type="SAM" id="MobiDB-lite"/>
    </source>
</evidence>
<dbReference type="GO" id="GO:0005085">
    <property type="term" value="F:guanyl-nucleotide exchange factor activity"/>
    <property type="evidence" value="ECO:0007669"/>
    <property type="project" value="UniProtKB-KW"/>
</dbReference>
<keyword evidence="8" id="KW-0479">Metal-binding</keyword>
<keyword evidence="13" id="KW-0770">Synapse</keyword>
<comment type="subcellular location">
    <subcellularLocation>
        <location evidence="1">Cell membrane</location>
        <topology evidence="1">Peripheral membrane protein</topology>
    </subcellularLocation>
    <subcellularLocation>
        <location evidence="2">Cytoplasm</location>
        <location evidence="2">Cytosol</location>
    </subcellularLocation>
    <subcellularLocation>
        <location evidence="15">Synapse</location>
        <location evidence="15">Synaptosome</location>
    </subcellularLocation>
</comment>
<dbReference type="PROSITE" id="PS50222">
    <property type="entry name" value="EF_HAND_2"/>
    <property type="match status" value="2"/>
</dbReference>
<dbReference type="PROSITE" id="PS00018">
    <property type="entry name" value="EF_HAND_1"/>
    <property type="match status" value="2"/>
</dbReference>
<reference evidence="22" key="3">
    <citation type="submission" date="2025-08" db="UniProtKB">
        <authorList>
            <consortium name="Ensembl"/>
        </authorList>
    </citation>
    <scope>IDENTIFICATION</scope>
</reference>
<dbReference type="Ensembl" id="ENSAMXT00000048716.1">
    <property type="protein sequence ID" value="ENSAMXP00000038657.1"/>
    <property type="gene ID" value="ENSAMXG00000020174.2"/>
</dbReference>
<dbReference type="InterPro" id="IPR011992">
    <property type="entry name" value="EF-hand-dom_pair"/>
</dbReference>
<evidence type="ECO:0000256" key="14">
    <source>
        <dbReference type="ARBA" id="ARBA00023136"/>
    </source>
</evidence>
<dbReference type="GO" id="GO:0005886">
    <property type="term" value="C:plasma membrane"/>
    <property type="evidence" value="ECO:0007669"/>
    <property type="project" value="UniProtKB-SubCell"/>
</dbReference>
<proteinExistence type="inferred from homology"/>
<feature type="region of interest" description="Disordered" evidence="17">
    <location>
        <begin position="64"/>
        <end position="95"/>
    </location>
</feature>
<evidence type="ECO:0000256" key="12">
    <source>
        <dbReference type="ARBA" id="ARBA00022837"/>
    </source>
</evidence>
<feature type="compositionally biased region" description="Basic and acidic residues" evidence="17">
    <location>
        <begin position="67"/>
        <end position="95"/>
    </location>
</feature>
<reference evidence="23" key="2">
    <citation type="journal article" date="2014" name="Nat. Commun.">
        <title>The cavefish genome reveals candidate genes for eye loss.</title>
        <authorList>
            <person name="McGaugh S.E."/>
            <person name="Gross J.B."/>
            <person name="Aken B."/>
            <person name="Blin M."/>
            <person name="Borowsky R."/>
            <person name="Chalopin D."/>
            <person name="Hinaux H."/>
            <person name="Jeffery W.R."/>
            <person name="Keene A."/>
            <person name="Ma L."/>
            <person name="Minx P."/>
            <person name="Murphy D."/>
            <person name="O'Quin K.E."/>
            <person name="Retaux S."/>
            <person name="Rohner N."/>
            <person name="Searle S.M."/>
            <person name="Stahl B.A."/>
            <person name="Tabin C."/>
            <person name="Volff J.N."/>
            <person name="Yoshizawa M."/>
            <person name="Warren W.C."/>
        </authorList>
    </citation>
    <scope>NUCLEOTIDE SEQUENCE [LARGE SCALE GENOMIC DNA]</scope>
    <source>
        <strain evidence="23">female</strain>
    </source>
</reference>
<evidence type="ECO:0000256" key="2">
    <source>
        <dbReference type="ARBA" id="ARBA00004514"/>
    </source>
</evidence>
<keyword evidence="14" id="KW-0472">Membrane</keyword>
<evidence type="ECO:0000313" key="23">
    <source>
        <dbReference type="Proteomes" id="UP000018467"/>
    </source>
</evidence>
<dbReference type="PANTHER" id="PTHR23113">
    <property type="entry name" value="GUANINE NUCLEOTIDE EXCHANGE FACTOR"/>
    <property type="match status" value="1"/>
</dbReference>
<dbReference type="SUPFAM" id="SSF47473">
    <property type="entry name" value="EF-hand"/>
    <property type="match status" value="1"/>
</dbReference>
<keyword evidence="9" id="KW-0677">Repeat</keyword>
<dbReference type="STRING" id="7994.ENSAMXP00000038657"/>
<dbReference type="InterPro" id="IPR002048">
    <property type="entry name" value="EF_hand_dom"/>
</dbReference>
<dbReference type="InterPro" id="IPR046349">
    <property type="entry name" value="C1-like_sf"/>
</dbReference>
<reference evidence="22" key="4">
    <citation type="submission" date="2025-09" db="UniProtKB">
        <authorList>
            <consortium name="Ensembl"/>
        </authorList>
    </citation>
    <scope>IDENTIFICATION</scope>
</reference>
<evidence type="ECO:0000259" key="18">
    <source>
        <dbReference type="PROSITE" id="PS50009"/>
    </source>
</evidence>
<dbReference type="Proteomes" id="UP000018467">
    <property type="component" value="Unassembled WGS sequence"/>
</dbReference>
<dbReference type="InterPro" id="IPR002219">
    <property type="entry name" value="PKC_DAG/PE"/>
</dbReference>
<dbReference type="SMART" id="SM00109">
    <property type="entry name" value="C1"/>
    <property type="match status" value="1"/>
</dbReference>
<dbReference type="GO" id="GO:0005509">
    <property type="term" value="F:calcium ion binding"/>
    <property type="evidence" value="ECO:0007669"/>
    <property type="project" value="InterPro"/>
</dbReference>
<dbReference type="InterPro" id="IPR036964">
    <property type="entry name" value="RASGEF_cat_dom_sf"/>
</dbReference>
<evidence type="ECO:0000256" key="6">
    <source>
        <dbReference type="ARBA" id="ARBA00022599"/>
    </source>
</evidence>
<keyword evidence="11" id="KW-0862">Zinc</keyword>
<dbReference type="CDD" id="cd00051">
    <property type="entry name" value="EFh"/>
    <property type="match status" value="1"/>
</dbReference>
<dbReference type="CDD" id="cd00155">
    <property type="entry name" value="RasGEF"/>
    <property type="match status" value="1"/>
</dbReference>
<name>A0A3B1J8P3_ASTMX</name>
<dbReference type="GO" id="GO:0007265">
    <property type="term" value="P:Ras protein signal transduction"/>
    <property type="evidence" value="ECO:0007669"/>
    <property type="project" value="TreeGrafter"/>
</dbReference>
<dbReference type="CDD" id="cd06224">
    <property type="entry name" value="REM"/>
    <property type="match status" value="1"/>
</dbReference>
<dbReference type="Gene3D" id="3.30.60.20">
    <property type="match status" value="1"/>
</dbReference>
<dbReference type="SUPFAM" id="SSF48366">
    <property type="entry name" value="Ras GEF"/>
    <property type="match status" value="1"/>
</dbReference>
<dbReference type="InterPro" id="IPR008937">
    <property type="entry name" value="Ras-like_GEF"/>
</dbReference>
<dbReference type="InterPro" id="IPR001895">
    <property type="entry name" value="RASGEF_cat_dom"/>
</dbReference>
<dbReference type="Bgee" id="ENSAMXG00000020174">
    <property type="expression patterns" value="Expressed in bone element and 12 other cell types or tissues"/>
</dbReference>
<dbReference type="Pfam" id="PF00617">
    <property type="entry name" value="RasGEF"/>
    <property type="match status" value="1"/>
</dbReference>
<evidence type="ECO:0000256" key="11">
    <source>
        <dbReference type="ARBA" id="ARBA00022833"/>
    </source>
</evidence>
<dbReference type="SUPFAM" id="SSF57889">
    <property type="entry name" value="Cysteine-rich domain"/>
    <property type="match status" value="1"/>
</dbReference>
<evidence type="ECO:0000256" key="8">
    <source>
        <dbReference type="ARBA" id="ARBA00022723"/>
    </source>
</evidence>
<keyword evidence="7 16" id="KW-0344">Guanine-nucleotide releasing factor</keyword>
<dbReference type="Pfam" id="PF13202">
    <property type="entry name" value="EF-hand_5"/>
    <property type="match status" value="2"/>
</dbReference>
<dbReference type="GO" id="GO:0005829">
    <property type="term" value="C:cytosol"/>
    <property type="evidence" value="ECO:0007669"/>
    <property type="project" value="UniProtKB-SubCell"/>
</dbReference>
<dbReference type="GO" id="GO:0008270">
    <property type="term" value="F:zinc ion binding"/>
    <property type="evidence" value="ECO:0007669"/>
    <property type="project" value="UniProtKB-KW"/>
</dbReference>
<comment type="similarity">
    <text evidence="3">Belongs to the RASGRP family.</text>
</comment>
<feature type="domain" description="Phorbol-ester/DAG-type" evidence="19">
    <location>
        <begin position="589"/>
        <end position="639"/>
    </location>
</feature>
<evidence type="ECO:0000256" key="16">
    <source>
        <dbReference type="PROSITE-ProRule" id="PRU00168"/>
    </source>
</evidence>
<dbReference type="PROSITE" id="PS50009">
    <property type="entry name" value="RASGEF_CAT"/>
    <property type="match status" value="1"/>
</dbReference>
<evidence type="ECO:0000256" key="1">
    <source>
        <dbReference type="ARBA" id="ARBA00004202"/>
    </source>
</evidence>
<evidence type="ECO:0000256" key="15">
    <source>
        <dbReference type="ARBA" id="ARBA00034102"/>
    </source>
</evidence>
<dbReference type="InterPro" id="IPR018247">
    <property type="entry name" value="EF_Hand_1_Ca_BS"/>
</dbReference>
<dbReference type="GO" id="GO:0045202">
    <property type="term" value="C:synapse"/>
    <property type="evidence" value="ECO:0007669"/>
    <property type="project" value="UniProtKB-SubCell"/>
</dbReference>
<dbReference type="Gene3D" id="1.20.870.10">
    <property type="entry name" value="Son of sevenless (SoS) protein Chain: S domain 1"/>
    <property type="match status" value="1"/>
</dbReference>
<evidence type="ECO:0000256" key="10">
    <source>
        <dbReference type="ARBA" id="ARBA00022771"/>
    </source>
</evidence>
<organism evidence="22 23">
    <name type="scientific">Astyanax mexicanus</name>
    <name type="common">Blind cave fish</name>
    <name type="synonym">Astyanax fasciatus mexicanus</name>
    <dbReference type="NCBI Taxonomy" id="7994"/>
    <lineage>
        <taxon>Eukaryota</taxon>
        <taxon>Metazoa</taxon>
        <taxon>Chordata</taxon>
        <taxon>Craniata</taxon>
        <taxon>Vertebrata</taxon>
        <taxon>Euteleostomi</taxon>
        <taxon>Actinopterygii</taxon>
        <taxon>Neopterygii</taxon>
        <taxon>Teleostei</taxon>
        <taxon>Ostariophysi</taxon>
        <taxon>Characiformes</taxon>
        <taxon>Characoidei</taxon>
        <taxon>Acestrorhamphidae</taxon>
        <taxon>Acestrorhamphinae</taxon>
        <taxon>Astyanax</taxon>
    </lineage>
</organism>